<dbReference type="AlphaFoldDB" id="F2D8X3"/>
<feature type="region of interest" description="Disordered" evidence="1">
    <location>
        <begin position="76"/>
        <end position="98"/>
    </location>
</feature>
<dbReference type="RefSeq" id="XP_044976099.1">
    <property type="nucleotide sequence ID" value="XM_045120164.1"/>
</dbReference>
<protein>
    <submittedName>
        <fullName evidence="2">Predicted protein</fullName>
    </submittedName>
</protein>
<dbReference type="GeneID" id="123443669"/>
<name>F2D8X3_HORVV</name>
<proteinExistence type="evidence at transcript level"/>
<reference evidence="2" key="1">
    <citation type="journal article" date="2011" name="Plant Physiol.">
        <title>Comprehensive sequence analysis of 24,783 barley full-length cDNAs derived from 12 clone libraries.</title>
        <authorList>
            <person name="Matsumoto T."/>
            <person name="Tanaka T."/>
            <person name="Sakai H."/>
            <person name="Amano N."/>
            <person name="Kanamori H."/>
            <person name="Kurita K."/>
            <person name="Kikuta A."/>
            <person name="Kamiya K."/>
            <person name="Yamamoto M."/>
            <person name="Ikawa H."/>
            <person name="Fujii N."/>
            <person name="Hori K."/>
            <person name="Itoh T."/>
            <person name="Sato K."/>
        </authorList>
    </citation>
    <scope>NUCLEOTIDE SEQUENCE</scope>
    <source>
        <tissue evidence="2">Shoot</tissue>
    </source>
</reference>
<evidence type="ECO:0000313" key="2">
    <source>
        <dbReference type="EMBL" id="BAJ91544.1"/>
    </source>
</evidence>
<dbReference type="EMBL" id="AK360335">
    <property type="protein sequence ID" value="BAJ91544.1"/>
    <property type="molecule type" value="mRNA"/>
</dbReference>
<accession>F2D8X3</accession>
<organism evidence="2">
    <name type="scientific">Hordeum vulgare subsp. vulgare</name>
    <name type="common">Domesticated barley</name>
    <dbReference type="NCBI Taxonomy" id="112509"/>
    <lineage>
        <taxon>Eukaryota</taxon>
        <taxon>Viridiplantae</taxon>
        <taxon>Streptophyta</taxon>
        <taxon>Embryophyta</taxon>
        <taxon>Tracheophyta</taxon>
        <taxon>Spermatophyta</taxon>
        <taxon>Magnoliopsida</taxon>
        <taxon>Liliopsida</taxon>
        <taxon>Poales</taxon>
        <taxon>Poaceae</taxon>
        <taxon>BOP clade</taxon>
        <taxon>Pooideae</taxon>
        <taxon>Triticodae</taxon>
        <taxon>Triticeae</taxon>
        <taxon>Hordeinae</taxon>
        <taxon>Hordeum</taxon>
    </lineage>
</organism>
<evidence type="ECO:0000256" key="1">
    <source>
        <dbReference type="SAM" id="MobiDB-lite"/>
    </source>
</evidence>
<feature type="compositionally biased region" description="Basic residues" evidence="1">
    <location>
        <begin position="87"/>
        <end position="98"/>
    </location>
</feature>
<sequence length="98" mass="11174">MADGRQASRRRRSSLRHELRGERLQAALEECFLTASVATGRRFRRAARLRAGSRTAEYACHTASRLKGAPPRLALEATDASPEGVSRRRLRCQERRRR</sequence>
<dbReference type="KEGG" id="hvg:123443669"/>